<feature type="chain" id="PRO_5017435818" evidence="2">
    <location>
        <begin position="27"/>
        <end position="149"/>
    </location>
</feature>
<keyword evidence="5" id="KW-1185">Reference proteome</keyword>
<dbReference type="InterPro" id="IPR018392">
    <property type="entry name" value="LysM"/>
</dbReference>
<dbReference type="Gene3D" id="3.10.350.10">
    <property type="entry name" value="LysM domain"/>
    <property type="match status" value="1"/>
</dbReference>
<organism evidence="4 5">
    <name type="scientific">Aquamicrobium aerolatum DSM 21857</name>
    <dbReference type="NCBI Taxonomy" id="1121003"/>
    <lineage>
        <taxon>Bacteria</taxon>
        <taxon>Pseudomonadati</taxon>
        <taxon>Pseudomonadota</taxon>
        <taxon>Alphaproteobacteria</taxon>
        <taxon>Hyphomicrobiales</taxon>
        <taxon>Phyllobacteriaceae</taxon>
        <taxon>Aerobium</taxon>
    </lineage>
</organism>
<dbReference type="Proteomes" id="UP000242763">
    <property type="component" value="Unassembled WGS sequence"/>
</dbReference>
<proteinExistence type="predicted"/>
<evidence type="ECO:0000256" key="1">
    <source>
        <dbReference type="SAM" id="MobiDB-lite"/>
    </source>
</evidence>
<feature type="region of interest" description="Disordered" evidence="1">
    <location>
        <begin position="115"/>
        <end position="149"/>
    </location>
</feature>
<dbReference type="CDD" id="cd00118">
    <property type="entry name" value="LysM"/>
    <property type="match status" value="1"/>
</dbReference>
<accession>A0A1I3N4A5</accession>
<feature type="signal peptide" evidence="2">
    <location>
        <begin position="1"/>
        <end position="26"/>
    </location>
</feature>
<evidence type="ECO:0000259" key="3">
    <source>
        <dbReference type="Pfam" id="PF01476"/>
    </source>
</evidence>
<evidence type="ECO:0000313" key="4">
    <source>
        <dbReference type="EMBL" id="SFJ04128.1"/>
    </source>
</evidence>
<dbReference type="SUPFAM" id="SSF54106">
    <property type="entry name" value="LysM domain"/>
    <property type="match status" value="1"/>
</dbReference>
<dbReference type="OrthoDB" id="8116405at2"/>
<dbReference type="Pfam" id="PF01476">
    <property type="entry name" value="LysM"/>
    <property type="match status" value="1"/>
</dbReference>
<sequence>MRWSGKEKAALFATAMAVGTAFVAQAEAACPARLSARVGDTAYSIARACGLNEEALKSANPGIRADGTVLPGTTVRIPRPALPSEMLEIGKPLIRVQPSQVPNVAIPGGSTVILPPEPPPLPRRHVIRPFPPQPGQIDPLGSLPPLPFN</sequence>
<keyword evidence="2" id="KW-0732">Signal</keyword>
<evidence type="ECO:0000313" key="5">
    <source>
        <dbReference type="Proteomes" id="UP000242763"/>
    </source>
</evidence>
<name>A0A1I3N4A5_9HYPH</name>
<dbReference type="RefSeq" id="WP_091521558.1">
    <property type="nucleotide sequence ID" value="NZ_FORF01000010.1"/>
</dbReference>
<protein>
    <submittedName>
        <fullName evidence="4">LysM domain-containing protein</fullName>
    </submittedName>
</protein>
<gene>
    <name evidence="4" type="ORF">SAMN03080618_01946</name>
</gene>
<dbReference type="STRING" id="1121003.SAMN03080618_01946"/>
<dbReference type="AlphaFoldDB" id="A0A1I3N4A5"/>
<evidence type="ECO:0000256" key="2">
    <source>
        <dbReference type="SAM" id="SignalP"/>
    </source>
</evidence>
<dbReference type="InterPro" id="IPR036779">
    <property type="entry name" value="LysM_dom_sf"/>
</dbReference>
<reference evidence="5" key="1">
    <citation type="submission" date="2016-10" db="EMBL/GenBank/DDBJ databases">
        <authorList>
            <person name="Varghese N."/>
            <person name="Submissions S."/>
        </authorList>
    </citation>
    <scope>NUCLEOTIDE SEQUENCE [LARGE SCALE GENOMIC DNA]</scope>
    <source>
        <strain evidence="5">DSM 21857</strain>
    </source>
</reference>
<feature type="domain" description="LysM" evidence="3">
    <location>
        <begin position="39"/>
        <end position="78"/>
    </location>
</feature>
<dbReference type="EMBL" id="FORF01000010">
    <property type="protein sequence ID" value="SFJ04128.1"/>
    <property type="molecule type" value="Genomic_DNA"/>
</dbReference>